<evidence type="ECO:0000313" key="1">
    <source>
        <dbReference type="EMBL" id="AQS50551.1"/>
    </source>
</evidence>
<protein>
    <recommendedName>
        <fullName evidence="3">Tail terminator</fullName>
    </recommendedName>
</protein>
<dbReference type="Proteomes" id="UP000189369">
    <property type="component" value="Chromosome"/>
</dbReference>
<organism evidence="1 2">
    <name type="scientific">Paenalcaligenes hominis</name>
    <dbReference type="NCBI Taxonomy" id="643674"/>
    <lineage>
        <taxon>Bacteria</taxon>
        <taxon>Pseudomonadati</taxon>
        <taxon>Pseudomonadota</taxon>
        <taxon>Betaproteobacteria</taxon>
        <taxon>Burkholderiales</taxon>
        <taxon>Alcaligenaceae</taxon>
        <taxon>Paenalcaligenes</taxon>
    </lineage>
</organism>
<evidence type="ECO:0000313" key="2">
    <source>
        <dbReference type="Proteomes" id="UP000189369"/>
    </source>
</evidence>
<evidence type="ECO:0008006" key="3">
    <source>
        <dbReference type="Google" id="ProtNLM"/>
    </source>
</evidence>
<sequence length="139" mass="15610">MTYEEIRIVLMGRLADFDGIEQERIDYPNQPIPFEPPSEGLWCRATIQHGPAFMAGMGDRPYTRKPGRLVVQCFDRVGSGLGPLNRLTDALEEHFSYWSQGALECLEVSQVDVGVSDSVGRPQGRGFYQCNVIIRFRAG</sequence>
<gene>
    <name evidence="1" type="ORF">PAEH1_01485</name>
</gene>
<accession>A0A1U9JXS6</accession>
<name>A0A1U9JXS6_9BURK</name>
<dbReference type="STRING" id="643674.PAEH1_01485"/>
<dbReference type="OrthoDB" id="6649503at2"/>
<dbReference type="AlphaFoldDB" id="A0A1U9JXS6"/>
<dbReference type="EMBL" id="CP019697">
    <property type="protein sequence ID" value="AQS50551.1"/>
    <property type="molecule type" value="Genomic_DNA"/>
</dbReference>
<dbReference type="KEGG" id="phn:PAEH1_01485"/>
<dbReference type="Gene3D" id="3.30.2000.20">
    <property type="match status" value="1"/>
</dbReference>
<proteinExistence type="predicted"/>
<reference evidence="1 2" key="1">
    <citation type="submission" date="2017-01" db="EMBL/GenBank/DDBJ databases">
        <title>Complete Genome Sequence of Paenalcaligenes hominis, Isolated from a paraplegic Patient with neurogenic bladder.</title>
        <authorList>
            <person name="Mukhopadhyay R."/>
            <person name="Joaquin J."/>
            <person name="Hogue R."/>
            <person name="Kilaru A."/>
            <person name="Jospin G."/>
            <person name="Mars K."/>
            <person name="Eisen J.A."/>
            <person name="Chaturvedi V."/>
        </authorList>
    </citation>
    <scope>NUCLEOTIDE SEQUENCE [LARGE SCALE GENOMIC DNA]</scope>
    <source>
        <strain evidence="1 2">15S00501</strain>
    </source>
</reference>